<dbReference type="InterPro" id="IPR014710">
    <property type="entry name" value="RmlC-like_jellyroll"/>
</dbReference>
<accession>A0A932I4F3</accession>
<evidence type="ECO:0000313" key="3">
    <source>
        <dbReference type="Proteomes" id="UP000782312"/>
    </source>
</evidence>
<gene>
    <name evidence="2" type="ORF">HYZ11_18895</name>
</gene>
<reference evidence="2" key="1">
    <citation type="submission" date="2020-07" db="EMBL/GenBank/DDBJ databases">
        <title>Huge and variable diversity of episymbiotic CPR bacteria and DPANN archaea in groundwater ecosystems.</title>
        <authorList>
            <person name="He C.Y."/>
            <person name="Keren R."/>
            <person name="Whittaker M."/>
            <person name="Farag I.F."/>
            <person name="Doudna J."/>
            <person name="Cate J.H.D."/>
            <person name="Banfield J.F."/>
        </authorList>
    </citation>
    <scope>NUCLEOTIDE SEQUENCE</scope>
    <source>
        <strain evidence="2">NC_groundwater_763_Ag_S-0.2um_68_21</strain>
    </source>
</reference>
<sequence length="129" mass="14291">MGYFHRWTDFPAHQNLRPGTMRRTVVLDGLTAQRGEMAPGTKFDERSTHRHPEDQIIVLLEGKMRLRVGDEERWLGPGELAAVPGGVYHTATGVGPEGAVYIEVLSSGRIDYLPGYAGPPKNEFLHGKP</sequence>
<dbReference type="AlphaFoldDB" id="A0A932I4F3"/>
<name>A0A932I4F3_UNCTE</name>
<proteinExistence type="predicted"/>
<dbReference type="PANTHER" id="PTHR40112:SF1">
    <property type="entry name" value="H2HPP ISOMERASE"/>
    <property type="match status" value="1"/>
</dbReference>
<protein>
    <submittedName>
        <fullName evidence="2">Cupin domain-containing protein</fullName>
    </submittedName>
</protein>
<dbReference type="EMBL" id="JACPUR010000041">
    <property type="protein sequence ID" value="MBI3129680.1"/>
    <property type="molecule type" value="Genomic_DNA"/>
</dbReference>
<dbReference type="InterPro" id="IPR011051">
    <property type="entry name" value="RmlC_Cupin_sf"/>
</dbReference>
<evidence type="ECO:0000313" key="2">
    <source>
        <dbReference type="EMBL" id="MBI3129680.1"/>
    </source>
</evidence>
<organism evidence="2 3">
    <name type="scientific">Tectimicrobiota bacterium</name>
    <dbReference type="NCBI Taxonomy" id="2528274"/>
    <lineage>
        <taxon>Bacteria</taxon>
        <taxon>Pseudomonadati</taxon>
        <taxon>Nitrospinota/Tectimicrobiota group</taxon>
        <taxon>Candidatus Tectimicrobiota</taxon>
    </lineage>
</organism>
<dbReference type="PANTHER" id="PTHR40112">
    <property type="entry name" value="H2HPP ISOMERASE"/>
    <property type="match status" value="1"/>
</dbReference>
<feature type="domain" description="Cupin type-2" evidence="1">
    <location>
        <begin position="36"/>
        <end position="104"/>
    </location>
</feature>
<dbReference type="InterPro" id="IPR013096">
    <property type="entry name" value="Cupin_2"/>
</dbReference>
<dbReference type="SUPFAM" id="SSF51182">
    <property type="entry name" value="RmlC-like cupins"/>
    <property type="match status" value="1"/>
</dbReference>
<dbReference type="Proteomes" id="UP000782312">
    <property type="component" value="Unassembled WGS sequence"/>
</dbReference>
<dbReference type="Pfam" id="PF07883">
    <property type="entry name" value="Cupin_2"/>
    <property type="match status" value="1"/>
</dbReference>
<evidence type="ECO:0000259" key="1">
    <source>
        <dbReference type="Pfam" id="PF07883"/>
    </source>
</evidence>
<dbReference type="InterPro" id="IPR052535">
    <property type="entry name" value="Bacilysin_H2HPP_isomerase"/>
</dbReference>
<comment type="caution">
    <text evidence="2">The sequence shown here is derived from an EMBL/GenBank/DDBJ whole genome shotgun (WGS) entry which is preliminary data.</text>
</comment>
<dbReference type="Gene3D" id="2.60.120.10">
    <property type="entry name" value="Jelly Rolls"/>
    <property type="match status" value="1"/>
</dbReference>